<evidence type="ECO:0000256" key="5">
    <source>
        <dbReference type="ARBA" id="ARBA00023002"/>
    </source>
</evidence>
<dbReference type="EC" id="1.6.5.11" evidence="10"/>
<keyword evidence="2" id="KW-1003">Cell membrane</keyword>
<evidence type="ECO:0000259" key="9">
    <source>
        <dbReference type="Pfam" id="PF00361"/>
    </source>
</evidence>
<feature type="transmembrane region" description="Helical" evidence="8">
    <location>
        <begin position="389"/>
        <end position="409"/>
    </location>
</feature>
<evidence type="ECO:0000256" key="7">
    <source>
        <dbReference type="RuleBase" id="RU000320"/>
    </source>
</evidence>
<evidence type="ECO:0000256" key="8">
    <source>
        <dbReference type="SAM" id="Phobius"/>
    </source>
</evidence>
<reference evidence="11" key="1">
    <citation type="submission" date="2015-07" db="EMBL/GenBank/DDBJ databases">
        <title>Near-Complete Genome Sequence of the Cellulolytic Bacterium Bacteroides (Pseudobacteroides) cellulosolvens ATCC 35603.</title>
        <authorList>
            <person name="Dassa B."/>
            <person name="Utturkar S.M."/>
            <person name="Klingeman D.M."/>
            <person name="Hurt R.A."/>
            <person name="Keller M."/>
            <person name="Xu J."/>
            <person name="Reddy Y.H.K."/>
            <person name="Borovok I."/>
            <person name="Grinberg I.R."/>
            <person name="Lamed R."/>
            <person name="Zhivin O."/>
            <person name="Bayer E.A."/>
            <person name="Brown S.D."/>
        </authorList>
    </citation>
    <scope>NUCLEOTIDE SEQUENCE [LARGE SCALE GENOMIC DNA]</scope>
    <source>
        <strain evidence="11">DSM 2933</strain>
    </source>
</reference>
<dbReference type="PRINTS" id="PR01437">
    <property type="entry name" value="NUOXDRDTASE4"/>
</dbReference>
<keyword evidence="11" id="KW-1185">Reference proteome</keyword>
<dbReference type="Pfam" id="PF00361">
    <property type="entry name" value="Proton_antipo_M"/>
    <property type="match status" value="1"/>
</dbReference>
<feature type="transmembrane region" description="Helical" evidence="8">
    <location>
        <begin position="40"/>
        <end position="58"/>
    </location>
</feature>
<dbReference type="OrthoDB" id="9807568at2"/>
<protein>
    <submittedName>
        <fullName evidence="10">NADH dehydrogenase (Quinone)</fullName>
        <ecNumber evidence="10">1.6.5.11</ecNumber>
    </submittedName>
</protein>
<feature type="transmembrane region" description="Helical" evidence="8">
    <location>
        <begin position="278"/>
        <end position="300"/>
    </location>
</feature>
<comment type="caution">
    <text evidence="10">The sequence shown here is derived from an EMBL/GenBank/DDBJ whole genome shotgun (WGS) entry which is preliminary data.</text>
</comment>
<dbReference type="GO" id="GO:0016491">
    <property type="term" value="F:oxidoreductase activity"/>
    <property type="evidence" value="ECO:0007669"/>
    <property type="project" value="UniProtKB-KW"/>
</dbReference>
<dbReference type="GO" id="GO:0005886">
    <property type="term" value="C:plasma membrane"/>
    <property type="evidence" value="ECO:0007669"/>
    <property type="project" value="UniProtKB-SubCell"/>
</dbReference>
<feature type="transmembrane region" description="Helical" evidence="8">
    <location>
        <begin position="215"/>
        <end position="237"/>
    </location>
</feature>
<evidence type="ECO:0000313" key="11">
    <source>
        <dbReference type="Proteomes" id="UP000036923"/>
    </source>
</evidence>
<evidence type="ECO:0000256" key="6">
    <source>
        <dbReference type="ARBA" id="ARBA00023136"/>
    </source>
</evidence>
<dbReference type="STRING" id="398512.Bccel_5057"/>
<dbReference type="PANTHER" id="PTHR42682">
    <property type="entry name" value="HYDROGENASE-4 COMPONENT F"/>
    <property type="match status" value="1"/>
</dbReference>
<organism evidence="10 11">
    <name type="scientific">Pseudobacteroides cellulosolvens ATCC 35603 = DSM 2933</name>
    <dbReference type="NCBI Taxonomy" id="398512"/>
    <lineage>
        <taxon>Bacteria</taxon>
        <taxon>Bacillati</taxon>
        <taxon>Bacillota</taxon>
        <taxon>Clostridia</taxon>
        <taxon>Eubacteriales</taxon>
        <taxon>Oscillospiraceae</taxon>
        <taxon>Pseudobacteroides</taxon>
    </lineage>
</organism>
<keyword evidence="5 10" id="KW-0560">Oxidoreductase</keyword>
<dbReference type="PANTHER" id="PTHR42682:SF3">
    <property type="entry name" value="FORMATE HYDROGENLYASE SUBUNIT 3-RELATED"/>
    <property type="match status" value="1"/>
</dbReference>
<feature type="transmembrane region" description="Helical" evidence="8">
    <location>
        <begin position="474"/>
        <end position="495"/>
    </location>
</feature>
<dbReference type="InterPro" id="IPR001750">
    <property type="entry name" value="ND/Mrp_TM"/>
</dbReference>
<feature type="domain" description="NADH:quinone oxidoreductase/Mrp antiporter transmembrane" evidence="9">
    <location>
        <begin position="137"/>
        <end position="424"/>
    </location>
</feature>
<evidence type="ECO:0000256" key="2">
    <source>
        <dbReference type="ARBA" id="ARBA00022475"/>
    </source>
</evidence>
<dbReference type="GO" id="GO:0008137">
    <property type="term" value="F:NADH dehydrogenase (ubiquinone) activity"/>
    <property type="evidence" value="ECO:0007669"/>
    <property type="project" value="InterPro"/>
</dbReference>
<feature type="transmembrane region" description="Helical" evidence="8">
    <location>
        <begin position="120"/>
        <end position="136"/>
    </location>
</feature>
<name>A0A0L6JVZ3_9FIRM</name>
<feature type="transmembrane region" description="Helical" evidence="8">
    <location>
        <begin position="172"/>
        <end position="195"/>
    </location>
</feature>
<dbReference type="PATRIC" id="fig|398512.5.peg.5298"/>
<keyword evidence="6 8" id="KW-0472">Membrane</keyword>
<dbReference type="AlphaFoldDB" id="A0A0L6JVZ3"/>
<feature type="transmembrane region" description="Helical" evidence="8">
    <location>
        <begin position="340"/>
        <end position="368"/>
    </location>
</feature>
<dbReference type="GO" id="GO:0042773">
    <property type="term" value="P:ATP synthesis coupled electron transport"/>
    <property type="evidence" value="ECO:0007669"/>
    <property type="project" value="InterPro"/>
</dbReference>
<feature type="transmembrane region" description="Helical" evidence="8">
    <location>
        <begin position="142"/>
        <end position="160"/>
    </location>
</feature>
<feature type="transmembrane region" description="Helical" evidence="8">
    <location>
        <begin position="6"/>
        <end position="28"/>
    </location>
</feature>
<dbReference type="Proteomes" id="UP000036923">
    <property type="component" value="Unassembled WGS sequence"/>
</dbReference>
<keyword evidence="4 8" id="KW-1133">Transmembrane helix</keyword>
<keyword evidence="3 7" id="KW-0812">Transmembrane</keyword>
<feature type="transmembrane region" description="Helical" evidence="8">
    <location>
        <begin position="85"/>
        <end position="108"/>
    </location>
</feature>
<feature type="transmembrane region" description="Helical" evidence="8">
    <location>
        <begin position="660"/>
        <end position="680"/>
    </location>
</feature>
<dbReference type="EMBL" id="LGTC01000001">
    <property type="protein sequence ID" value="KNY29780.1"/>
    <property type="molecule type" value="Genomic_DNA"/>
</dbReference>
<evidence type="ECO:0000256" key="3">
    <source>
        <dbReference type="ARBA" id="ARBA00022692"/>
    </source>
</evidence>
<dbReference type="eggNOG" id="COG0651">
    <property type="taxonomic scope" value="Bacteria"/>
</dbReference>
<feature type="transmembrane region" description="Helical" evidence="8">
    <location>
        <begin position="249"/>
        <end position="272"/>
    </location>
</feature>
<evidence type="ECO:0000256" key="4">
    <source>
        <dbReference type="ARBA" id="ARBA00022989"/>
    </source>
</evidence>
<dbReference type="RefSeq" id="WP_036943352.1">
    <property type="nucleotide sequence ID" value="NZ_JQKC01000021.1"/>
</dbReference>
<feature type="transmembrane region" description="Helical" evidence="8">
    <location>
        <begin position="307"/>
        <end position="328"/>
    </location>
</feature>
<comment type="subcellular location">
    <subcellularLocation>
        <location evidence="1">Cell membrane</location>
        <topology evidence="1">Multi-pass membrane protein</topology>
    </subcellularLocation>
    <subcellularLocation>
        <location evidence="7">Membrane</location>
        <topology evidence="7">Multi-pass membrane protein</topology>
    </subcellularLocation>
</comment>
<proteinExistence type="predicted"/>
<evidence type="ECO:0000313" key="10">
    <source>
        <dbReference type="EMBL" id="KNY29780.1"/>
    </source>
</evidence>
<feature type="transmembrane region" description="Helical" evidence="8">
    <location>
        <begin position="537"/>
        <end position="560"/>
    </location>
</feature>
<sequence>MNLIDINLLFSLMLGFYIIGSISSLIFLKNSKPGNVLSNVIYCIASITGILTSIFYLLSNNARLQLIHINSNIPFLSFKLEMSRLSAYFILTLSILTLCVSVYSISYLSQYYGKRNTSSFNLLFGIFIVSLVSVFSSGNMLLFLLAWEIMSLTSYFLVIFESEHPETQKSGTLYLIMTHIATAFLTIAFLTIYSYTGSFDITNAATVIPSFSKNMIFICLLIGFGTKAGIIPLHIWLPYAHPAAPSNISALMSGIMIKTSIFGLIQFVFVVLGGGFEWWGITLLIVGSISAVLGVAYALMEIDIKRLLAYSSIENTGIILIGLGLSIYGHAKGNAILSSLALVAALIHLFNHSLFKGALFLGSGSIYYRTHTKNMEKLGGLLKKMPYTGLFFLIACLSISSMPFFNGFISEWFTLQALFHSIGISGHGIKLIAILATAVLAMAGALAAACFVKAFGISFLGLPRSTESQNSIEAPFTMLLGTGLLTFMCVLFGLFPQIVLVLLDKVSNSIVKASIVPQLKGFSSFVYYPKGLEANKISPMFILAAGIILAAVVFLVVKFISRATKERKYGTWDCGFRELNPRMQYTATGFSKPLRIVFRIIYRPSRELQTEDGISPYYPKVMRYVVRTQSVFEKYLYIPLTSLFTSTSGKIRHAVQTGSVHAYLIYIFITIVGLLIYYRFSNS</sequence>
<accession>A0A0L6JVZ3</accession>
<dbReference type="InterPro" id="IPR052175">
    <property type="entry name" value="ComplexI-like_HydComp"/>
</dbReference>
<evidence type="ECO:0000256" key="1">
    <source>
        <dbReference type="ARBA" id="ARBA00004651"/>
    </source>
</evidence>
<gene>
    <name evidence="10" type="ORF">Bccel_5057</name>
</gene>
<dbReference type="InterPro" id="IPR003918">
    <property type="entry name" value="NADH_UbQ_OxRdtase"/>
</dbReference>
<feature type="transmembrane region" description="Helical" evidence="8">
    <location>
        <begin position="429"/>
        <end position="462"/>
    </location>
</feature>